<feature type="domain" description="Peptidase C-terminal archaeal/bacterial" evidence="10">
    <location>
        <begin position="546"/>
        <end position="615"/>
    </location>
</feature>
<dbReference type="InterPro" id="IPR000209">
    <property type="entry name" value="Peptidase_S8/S53_dom"/>
</dbReference>
<dbReference type="InterPro" id="IPR023828">
    <property type="entry name" value="Peptidase_S8_Ser-AS"/>
</dbReference>
<accession>A0ABN7R483</accession>
<dbReference type="SUPFAM" id="SSF52743">
    <property type="entry name" value="Subtilisin-like"/>
    <property type="match status" value="1"/>
</dbReference>
<protein>
    <recommendedName>
        <fullName evidence="13">Protease</fullName>
    </recommendedName>
</protein>
<organism evidence="11 12">
    <name type="scientific">Novilysobacter luteus</name>
    <dbReference type="NCBI Taxonomy" id="2822368"/>
    <lineage>
        <taxon>Bacteria</taxon>
        <taxon>Pseudomonadati</taxon>
        <taxon>Pseudomonadota</taxon>
        <taxon>Gammaproteobacteria</taxon>
        <taxon>Lysobacterales</taxon>
        <taxon>Lysobacteraceae</taxon>
        <taxon>Novilysobacter</taxon>
    </lineage>
</organism>
<feature type="signal peptide" evidence="8">
    <location>
        <begin position="1"/>
        <end position="27"/>
    </location>
</feature>
<evidence type="ECO:0000256" key="4">
    <source>
        <dbReference type="ARBA" id="ARBA00022825"/>
    </source>
</evidence>
<dbReference type="PANTHER" id="PTHR43806">
    <property type="entry name" value="PEPTIDASE S8"/>
    <property type="match status" value="1"/>
</dbReference>
<evidence type="ECO:0000313" key="11">
    <source>
        <dbReference type="EMBL" id="CAG4977912.1"/>
    </source>
</evidence>
<keyword evidence="4 5" id="KW-0720">Serine protease</keyword>
<dbReference type="CDD" id="cd07496">
    <property type="entry name" value="Peptidases_S8_13"/>
    <property type="match status" value="1"/>
</dbReference>
<dbReference type="PANTHER" id="PTHR43806:SF11">
    <property type="entry name" value="CEREVISIN-RELATED"/>
    <property type="match status" value="1"/>
</dbReference>
<feature type="compositionally biased region" description="Acidic residues" evidence="7">
    <location>
        <begin position="511"/>
        <end position="529"/>
    </location>
</feature>
<dbReference type="Pfam" id="PF04151">
    <property type="entry name" value="PPC"/>
    <property type="match status" value="1"/>
</dbReference>
<dbReference type="Proteomes" id="UP000680116">
    <property type="component" value="Chromosome"/>
</dbReference>
<evidence type="ECO:0000256" key="5">
    <source>
        <dbReference type="PROSITE-ProRule" id="PRU01240"/>
    </source>
</evidence>
<gene>
    <name evidence="11" type="ORF">LYB30171_02522</name>
</gene>
<evidence type="ECO:0000259" key="9">
    <source>
        <dbReference type="Pfam" id="PF00082"/>
    </source>
</evidence>
<comment type="similarity">
    <text evidence="1 5 6">Belongs to the peptidase S8 family.</text>
</comment>
<sequence length="630" mass="64280">MTGNKHLRIGLLASMIATALALPAAHAGAPLETRPATRTTPAAEDGARLIVRYRDAGADRALKLQAVDAAARRAHGGRIIRTQSDARRPIPTARHVRPLALGADLLRLSHRLDRSELEALVRELSADPAVRSVEVDRMLRHTGLPGPRRAMPAQPQLDIDDEYFAQYQWHLHDATGGIAAPAAWDASTGEGVVVAVLDTGIVPHPDMDANMLEGYDFITDAFVSRRATDARVPGAYDHGDWEAADECAAGRPASDSSFHGTHVAGTVAELSNNAIGMAGVAHDAQVLPVRVLGRCGGYTSDIADAIVWAAGGTVPGVPANPHPAEVINLSLGGGGSCSPLSQAAVDTATALGATVVVAAGNSNGDAANFTPASCDNVVAVGASRITGGRASYSNYGARVDLAGPGGGGGVDGNPGGYVWQATNTSATSPDLGTPTYVGMAGTSMASPHVAGVAALVQGAVVGAGQAPRTPAELEAILVESARAFPAAPDREIGSGLLDAEAAIALALGGGGDDDDDDDDDDGDDGDDATELANKVPVRSLSGGAGDSLLFRIEVADGARLLNVMSHGGSGNVSVYVSSGEPPAGDAYEFRSSRPGNSETVRVRNPAAAAYYIRVVGETAFDGLTLQARVD</sequence>
<evidence type="ECO:0000313" key="12">
    <source>
        <dbReference type="Proteomes" id="UP000680116"/>
    </source>
</evidence>
<dbReference type="PROSITE" id="PS51892">
    <property type="entry name" value="SUBTILASE"/>
    <property type="match status" value="1"/>
</dbReference>
<evidence type="ECO:0000256" key="2">
    <source>
        <dbReference type="ARBA" id="ARBA00022670"/>
    </source>
</evidence>
<dbReference type="PRINTS" id="PR00723">
    <property type="entry name" value="SUBTILISIN"/>
</dbReference>
<feature type="active site" description="Charge relay system" evidence="5">
    <location>
        <position position="198"/>
    </location>
</feature>
<dbReference type="EMBL" id="OU015430">
    <property type="protein sequence ID" value="CAG4977912.1"/>
    <property type="molecule type" value="Genomic_DNA"/>
</dbReference>
<proteinExistence type="inferred from homology"/>
<reference evidence="11 12" key="1">
    <citation type="submission" date="2021-04" db="EMBL/GenBank/DDBJ databases">
        <authorList>
            <person name="Rodrigo-Torres L."/>
            <person name="Arahal R. D."/>
            <person name="Lucena T."/>
        </authorList>
    </citation>
    <scope>NUCLEOTIDE SEQUENCE [LARGE SCALE GENOMIC DNA]</scope>
    <source>
        <strain evidence="11 12">CECT 30171</strain>
    </source>
</reference>
<dbReference type="InterPro" id="IPR015500">
    <property type="entry name" value="Peptidase_S8_subtilisin-rel"/>
</dbReference>
<dbReference type="InterPro" id="IPR023827">
    <property type="entry name" value="Peptidase_S8_Asp-AS"/>
</dbReference>
<evidence type="ECO:0000256" key="3">
    <source>
        <dbReference type="ARBA" id="ARBA00022801"/>
    </source>
</evidence>
<dbReference type="Gene3D" id="2.60.120.380">
    <property type="match status" value="1"/>
</dbReference>
<evidence type="ECO:0000256" key="7">
    <source>
        <dbReference type="SAM" id="MobiDB-lite"/>
    </source>
</evidence>
<dbReference type="InterPro" id="IPR007280">
    <property type="entry name" value="Peptidase_C_arc/bac"/>
</dbReference>
<evidence type="ECO:0000256" key="6">
    <source>
        <dbReference type="RuleBase" id="RU003355"/>
    </source>
</evidence>
<keyword evidence="3 5" id="KW-0378">Hydrolase</keyword>
<feature type="chain" id="PRO_5045471327" description="Protease" evidence="8">
    <location>
        <begin position="28"/>
        <end position="630"/>
    </location>
</feature>
<feature type="active site" description="Charge relay system" evidence="5">
    <location>
        <position position="443"/>
    </location>
</feature>
<evidence type="ECO:0008006" key="13">
    <source>
        <dbReference type="Google" id="ProtNLM"/>
    </source>
</evidence>
<keyword evidence="8" id="KW-0732">Signal</keyword>
<dbReference type="RefSeq" id="WP_215218996.1">
    <property type="nucleotide sequence ID" value="NZ_OU015430.1"/>
</dbReference>
<evidence type="ECO:0000256" key="1">
    <source>
        <dbReference type="ARBA" id="ARBA00011073"/>
    </source>
</evidence>
<keyword evidence="12" id="KW-1185">Reference proteome</keyword>
<feature type="active site" description="Charge relay system" evidence="5">
    <location>
        <position position="259"/>
    </location>
</feature>
<dbReference type="InterPro" id="IPR036852">
    <property type="entry name" value="Peptidase_S8/S53_dom_sf"/>
</dbReference>
<evidence type="ECO:0000259" key="10">
    <source>
        <dbReference type="Pfam" id="PF04151"/>
    </source>
</evidence>
<dbReference type="PROSITE" id="PS00136">
    <property type="entry name" value="SUBTILASE_ASP"/>
    <property type="match status" value="1"/>
</dbReference>
<feature type="domain" description="Peptidase S8/S53" evidence="9">
    <location>
        <begin position="189"/>
        <end position="495"/>
    </location>
</feature>
<dbReference type="Pfam" id="PF00082">
    <property type="entry name" value="Peptidase_S8"/>
    <property type="match status" value="1"/>
</dbReference>
<dbReference type="InterPro" id="IPR034176">
    <property type="entry name" value="Peptidases_S8_13"/>
</dbReference>
<dbReference type="Gene3D" id="3.40.50.200">
    <property type="entry name" value="Peptidase S8/S53 domain"/>
    <property type="match status" value="1"/>
</dbReference>
<keyword evidence="2 5" id="KW-0645">Protease</keyword>
<name>A0ABN7R483_9GAMM</name>
<evidence type="ECO:0000256" key="8">
    <source>
        <dbReference type="SAM" id="SignalP"/>
    </source>
</evidence>
<dbReference type="InterPro" id="IPR050131">
    <property type="entry name" value="Peptidase_S8_subtilisin-like"/>
</dbReference>
<feature type="region of interest" description="Disordered" evidence="7">
    <location>
        <begin position="507"/>
        <end position="534"/>
    </location>
</feature>
<dbReference type="PROSITE" id="PS00138">
    <property type="entry name" value="SUBTILASE_SER"/>
    <property type="match status" value="1"/>
</dbReference>